<evidence type="ECO:0000313" key="1">
    <source>
        <dbReference type="EMBL" id="MVQ29309.1"/>
    </source>
</evidence>
<dbReference type="Proteomes" id="UP000469385">
    <property type="component" value="Unassembled WGS sequence"/>
</dbReference>
<sequence>MAELSSPGDEPDDSDFKVAQLLGNEGSDPLEDPATLRALAQLRLKLGQDVIFVSRFKDGTRILELVESEPAVVSFLQGTTEPLERSWCYSVVSGRLPEFVLDAKSWIDAGVVPQASMQIGTHLGTPIRLTDGAVYGTLCAFSTDVVDGSTSNDLHRLRLAAEWLGKRLSQVNKDKARH</sequence>
<name>A0A6N8IQW8_9BURK</name>
<accession>A0A6N8IQW8</accession>
<comment type="caution">
    <text evidence="1">The sequence shown here is derived from an EMBL/GenBank/DDBJ whole genome shotgun (WGS) entry which is preliminary data.</text>
</comment>
<dbReference type="EMBL" id="WSEL01000003">
    <property type="protein sequence ID" value="MVQ29309.1"/>
    <property type="molecule type" value="Genomic_DNA"/>
</dbReference>
<gene>
    <name evidence="1" type="ORF">GON04_07620</name>
</gene>
<dbReference type="AlphaFoldDB" id="A0A6N8IQW8"/>
<dbReference type="SUPFAM" id="SSF55781">
    <property type="entry name" value="GAF domain-like"/>
    <property type="match status" value="1"/>
</dbReference>
<reference evidence="1 2" key="1">
    <citation type="submission" date="2019-12" db="EMBL/GenBank/DDBJ databases">
        <authorList>
            <person name="Huq M.A."/>
        </authorList>
    </citation>
    <scope>NUCLEOTIDE SEQUENCE [LARGE SCALE GENOMIC DNA]</scope>
    <source>
        <strain evidence="1 2">MAH-25</strain>
    </source>
</reference>
<evidence type="ECO:0000313" key="2">
    <source>
        <dbReference type="Proteomes" id="UP000469385"/>
    </source>
</evidence>
<protein>
    <submittedName>
        <fullName evidence="1">Histidine kinase</fullName>
    </submittedName>
</protein>
<organism evidence="1 2">
    <name type="scientific">Ramlibacter pinisoli</name>
    <dbReference type="NCBI Taxonomy" id="2682844"/>
    <lineage>
        <taxon>Bacteria</taxon>
        <taxon>Pseudomonadati</taxon>
        <taxon>Pseudomonadota</taxon>
        <taxon>Betaproteobacteria</taxon>
        <taxon>Burkholderiales</taxon>
        <taxon>Comamonadaceae</taxon>
        <taxon>Ramlibacter</taxon>
    </lineage>
</organism>
<keyword evidence="1" id="KW-0808">Transferase</keyword>
<keyword evidence="1" id="KW-0418">Kinase</keyword>
<dbReference type="GO" id="GO:0016301">
    <property type="term" value="F:kinase activity"/>
    <property type="evidence" value="ECO:0007669"/>
    <property type="project" value="UniProtKB-KW"/>
</dbReference>
<keyword evidence="2" id="KW-1185">Reference proteome</keyword>
<proteinExistence type="predicted"/>
<dbReference type="RefSeq" id="WP_157397323.1">
    <property type="nucleotide sequence ID" value="NZ_WSEL01000003.1"/>
</dbReference>